<keyword evidence="3" id="KW-1185">Reference proteome</keyword>
<evidence type="ECO:0000313" key="3">
    <source>
        <dbReference type="Proteomes" id="UP000050761"/>
    </source>
</evidence>
<accession>A0A183FDG9</accession>
<evidence type="ECO:0000313" key="4">
    <source>
        <dbReference type="WBParaSite" id="HPBE_0000428701-mRNA-1"/>
    </source>
</evidence>
<accession>A0A3P7WI12</accession>
<dbReference type="WBParaSite" id="HPBE_0000428701-mRNA-1">
    <property type="protein sequence ID" value="HPBE_0000428701-mRNA-1"/>
    <property type="gene ID" value="HPBE_0000428701"/>
</dbReference>
<feature type="region of interest" description="Disordered" evidence="1">
    <location>
        <begin position="1"/>
        <end position="96"/>
    </location>
</feature>
<gene>
    <name evidence="2" type="ORF">HPBE_LOCUS4288</name>
</gene>
<organism evidence="3 4">
    <name type="scientific">Heligmosomoides polygyrus</name>
    <name type="common">Parasitic roundworm</name>
    <dbReference type="NCBI Taxonomy" id="6339"/>
    <lineage>
        <taxon>Eukaryota</taxon>
        <taxon>Metazoa</taxon>
        <taxon>Ecdysozoa</taxon>
        <taxon>Nematoda</taxon>
        <taxon>Chromadorea</taxon>
        <taxon>Rhabditida</taxon>
        <taxon>Rhabditina</taxon>
        <taxon>Rhabditomorpha</taxon>
        <taxon>Strongyloidea</taxon>
        <taxon>Heligmosomidae</taxon>
        <taxon>Heligmosomoides</taxon>
    </lineage>
</organism>
<proteinExistence type="predicted"/>
<dbReference type="AlphaFoldDB" id="A0A183FDG9"/>
<name>A0A183FDG9_HELPZ</name>
<reference evidence="4" key="2">
    <citation type="submission" date="2019-09" db="UniProtKB">
        <authorList>
            <consortium name="WormBaseParasite"/>
        </authorList>
    </citation>
    <scope>IDENTIFICATION</scope>
</reference>
<feature type="compositionally biased region" description="Low complexity" evidence="1">
    <location>
        <begin position="1"/>
        <end position="21"/>
    </location>
</feature>
<evidence type="ECO:0000313" key="2">
    <source>
        <dbReference type="EMBL" id="VDO60741.1"/>
    </source>
</evidence>
<feature type="compositionally biased region" description="Polar residues" evidence="1">
    <location>
        <begin position="72"/>
        <end position="81"/>
    </location>
</feature>
<feature type="compositionally biased region" description="Basic residues" evidence="1">
    <location>
        <begin position="35"/>
        <end position="47"/>
    </location>
</feature>
<dbReference type="EMBL" id="UZAH01025294">
    <property type="protein sequence ID" value="VDO60741.1"/>
    <property type="molecule type" value="Genomic_DNA"/>
</dbReference>
<dbReference type="Proteomes" id="UP000050761">
    <property type="component" value="Unassembled WGS sequence"/>
</dbReference>
<protein>
    <submittedName>
        <fullName evidence="4">Gag/pol protein</fullName>
    </submittedName>
</protein>
<evidence type="ECO:0000256" key="1">
    <source>
        <dbReference type="SAM" id="MobiDB-lite"/>
    </source>
</evidence>
<reference evidence="2 3" key="1">
    <citation type="submission" date="2018-11" db="EMBL/GenBank/DDBJ databases">
        <authorList>
            <consortium name="Pathogen Informatics"/>
        </authorList>
    </citation>
    <scope>NUCLEOTIDE SEQUENCE [LARGE SCALE GENOMIC DNA]</scope>
</reference>
<sequence>MRGSASSSYSSHSSQESRQGSTVRRPQLKEGREKQSRKKASTGKRATRSGMHVVAKPKSSEENVVDFYHWTSAKSKVGTVSQDKKEDASKTSTLEA</sequence>